<dbReference type="Proteomes" id="UP000265540">
    <property type="component" value="Unassembled WGS sequence"/>
</dbReference>
<keyword evidence="1" id="KW-1133">Transmembrane helix</keyword>
<reference evidence="2 3" key="1">
    <citation type="journal article" date="2017" name="ISME J.">
        <title>Energy and carbon metabolisms in a deep terrestrial subsurface fluid microbial community.</title>
        <authorList>
            <person name="Momper L."/>
            <person name="Jungbluth S.P."/>
            <person name="Lee M.D."/>
            <person name="Amend J.P."/>
        </authorList>
    </citation>
    <scope>NUCLEOTIDE SEQUENCE [LARGE SCALE GENOMIC DNA]</scope>
    <source>
        <strain evidence="2">SURF_46</strain>
    </source>
</reference>
<sequence>MQGVLLVVHNADYYYAAETALVVESLGNLANAMPLPAKLAEYNVSISEEEDPDTDLQALADASGNLVFYFEVDPDEGWTMEYGFYWPEIVQELEEIEWSGTFPEGLYVDDADDDEEEELIEPEEPQFGMEPSVQESSTNLSLLFIALAVLIVLGAFFVLVLLYQNGFQLPADFTIETLIEYLGF</sequence>
<accession>A0A3A4ZDI2</accession>
<evidence type="ECO:0000313" key="2">
    <source>
        <dbReference type="EMBL" id="RJR27284.1"/>
    </source>
</evidence>
<proteinExistence type="predicted"/>
<gene>
    <name evidence="2" type="ORF">C4561_02540</name>
</gene>
<organism evidence="2 3">
    <name type="scientific">candidate division WWE3 bacterium</name>
    <dbReference type="NCBI Taxonomy" id="2053526"/>
    <lineage>
        <taxon>Bacteria</taxon>
        <taxon>Katanobacteria</taxon>
    </lineage>
</organism>
<name>A0A3A4ZDI2_UNCKA</name>
<keyword evidence="1" id="KW-0472">Membrane</keyword>
<comment type="caution">
    <text evidence="2">The sequence shown here is derived from an EMBL/GenBank/DDBJ whole genome shotgun (WGS) entry which is preliminary data.</text>
</comment>
<evidence type="ECO:0000256" key="1">
    <source>
        <dbReference type="SAM" id="Phobius"/>
    </source>
</evidence>
<keyword evidence="1" id="KW-0812">Transmembrane</keyword>
<feature type="transmembrane region" description="Helical" evidence="1">
    <location>
        <begin position="140"/>
        <end position="163"/>
    </location>
</feature>
<dbReference type="EMBL" id="QZJF01000013">
    <property type="protein sequence ID" value="RJR27284.1"/>
    <property type="molecule type" value="Genomic_DNA"/>
</dbReference>
<protein>
    <submittedName>
        <fullName evidence="2">Uncharacterized protein</fullName>
    </submittedName>
</protein>
<evidence type="ECO:0000313" key="3">
    <source>
        <dbReference type="Proteomes" id="UP000265540"/>
    </source>
</evidence>
<dbReference type="AlphaFoldDB" id="A0A3A4ZDI2"/>